<dbReference type="EMBL" id="FNAC01000043">
    <property type="protein sequence ID" value="SDD63673.1"/>
    <property type="molecule type" value="Genomic_DNA"/>
</dbReference>
<dbReference type="AlphaFoldDB" id="A0A1G6WD78"/>
<organism evidence="1 2">
    <name type="scientific">Algoriphagus faecimaris</name>
    <dbReference type="NCBI Taxonomy" id="686796"/>
    <lineage>
        <taxon>Bacteria</taxon>
        <taxon>Pseudomonadati</taxon>
        <taxon>Bacteroidota</taxon>
        <taxon>Cytophagia</taxon>
        <taxon>Cytophagales</taxon>
        <taxon>Cyclobacteriaceae</taxon>
        <taxon>Algoriphagus</taxon>
    </lineage>
</organism>
<reference evidence="2" key="1">
    <citation type="submission" date="2016-10" db="EMBL/GenBank/DDBJ databases">
        <authorList>
            <person name="Varghese N."/>
            <person name="Submissions S."/>
        </authorList>
    </citation>
    <scope>NUCLEOTIDE SEQUENCE [LARGE SCALE GENOMIC DNA]</scope>
    <source>
        <strain evidence="2">DSM 23095</strain>
    </source>
</reference>
<name>A0A1G6WD78_9BACT</name>
<evidence type="ECO:0000313" key="1">
    <source>
        <dbReference type="EMBL" id="SDD63673.1"/>
    </source>
</evidence>
<evidence type="ECO:0000313" key="2">
    <source>
        <dbReference type="Proteomes" id="UP000199060"/>
    </source>
</evidence>
<dbReference type="RefSeq" id="WP_087940909.1">
    <property type="nucleotide sequence ID" value="NZ_FNAC01000043.1"/>
</dbReference>
<dbReference type="OrthoDB" id="828261at2"/>
<accession>A0A1G6WD78</accession>
<proteinExistence type="predicted"/>
<gene>
    <name evidence="1" type="ORF">SAMN04488104_104312</name>
</gene>
<evidence type="ECO:0008006" key="3">
    <source>
        <dbReference type="Google" id="ProtNLM"/>
    </source>
</evidence>
<dbReference type="Proteomes" id="UP000199060">
    <property type="component" value="Unassembled WGS sequence"/>
</dbReference>
<keyword evidence="2" id="KW-1185">Reference proteome</keyword>
<protein>
    <recommendedName>
        <fullName evidence="3">TolB-like 6-blade propeller-like</fullName>
    </recommendedName>
</protein>
<sequence>MARKSKYTFQILFLLVFWACSEESNLSNRDPYTIVSNKMQKGPKIILTRSAIAPIVDDSLNHRFNRLSLDYLWQDSLLFYANQNKIHQVNIQSGEHEVIEIPDYEVRNTIISTLPISKDSILTLQLMPPILMINDSRGNVFYKKTLPFFDFDVDNLWWKTMNMALDAGSFNYNLQPLRPLYFDRSKKQVFIPFLPVDYILLDQVENSETIGVFDLENQDWDYGLGAAQGLIKYRGDQNYTKIFDQNYFLVQGDTTFLSYPISHHVFLLNSKTGELIDEVIASPQDPDPIPAPIRKDVLTSSDFVKMEEWRAGSPFYGDLAFHEDLGMYSRVYFHKKSQIDGFKGAYWENRETTLLIFDKNLKLIQEIELDPEIFQLWRYLPTSDGFLVSEMNLQKELENSDEIRLGYTAKYRLEVE</sequence>